<evidence type="ECO:0000256" key="1">
    <source>
        <dbReference type="ARBA" id="ARBA00001966"/>
    </source>
</evidence>
<dbReference type="SFLD" id="SFLDG01067">
    <property type="entry name" value="SPASM/twitch_domain_containing"/>
    <property type="match status" value="2"/>
</dbReference>
<dbReference type="SUPFAM" id="SSF102114">
    <property type="entry name" value="Radical SAM enzymes"/>
    <property type="match status" value="1"/>
</dbReference>
<dbReference type="PANTHER" id="PTHR43273">
    <property type="entry name" value="ANAEROBIC SULFATASE-MATURATING ENZYME HOMOLOG ASLB-RELATED"/>
    <property type="match status" value="1"/>
</dbReference>
<evidence type="ECO:0000256" key="5">
    <source>
        <dbReference type="ARBA" id="ARBA00023004"/>
    </source>
</evidence>
<dbReference type="PROSITE" id="PS51918">
    <property type="entry name" value="RADICAL_SAM"/>
    <property type="match status" value="1"/>
</dbReference>
<sequence>MNVLNDFKDYNINSIIFKVTNSCNLDCQYCYRKKAKLENKQKLSLEILEKAFRDYSNYIEANNLDKTMNFVWHGGEPLIVDIDFYNKIISLQKNYIDRGFVIHNAIQTNGTLIDNRWIEFFKNNKFIIGISLDGPKFIHDKHRLNRKGYSSFEDTINGILLLKQCNISINIISVINNDYVNYGGQILEYFVDLGINVVDFIPCYFYNDRYTLSVENYKNFMINIFDIWMKKYKNVIKIRFLNDIFQNILRKYDKNIRVNVGCELGEVCGRNYSISVNGDIFPCECLTPIDYMKLGNIKEEDFISILKKREFNEFKELYNNVSKDCLRCDILDICHAGCLNRRLPQYTYNLKDYYCEARKGIIYHILNNLDLYFPKRKI</sequence>
<dbReference type="SFLD" id="SFLDG01384">
    <property type="entry name" value="thioether_bond_formation_requi"/>
    <property type="match status" value="1"/>
</dbReference>
<keyword evidence="5" id="KW-0408">Iron</keyword>
<gene>
    <name evidence="9" type="ORF">Thert_01417</name>
</gene>
<protein>
    <submittedName>
        <fullName evidence="9">Anaerobic sulfatase maturase</fullName>
    </submittedName>
</protein>
<keyword evidence="4" id="KW-0479">Metal-binding</keyword>
<dbReference type="InterPro" id="IPR023885">
    <property type="entry name" value="4Fe4S-binding_SPASM_dom"/>
</dbReference>
<dbReference type="SFLD" id="SFLDS00029">
    <property type="entry name" value="Radical_SAM"/>
    <property type="match status" value="2"/>
</dbReference>
<dbReference type="PROSITE" id="PS01305">
    <property type="entry name" value="MOAA_NIFB_PQQE"/>
    <property type="match status" value="1"/>
</dbReference>
<comment type="cofactor">
    <cofactor evidence="1">
        <name>[4Fe-4S] cluster</name>
        <dbReference type="ChEBI" id="CHEBI:49883"/>
    </cofactor>
</comment>
<dbReference type="InterPro" id="IPR058240">
    <property type="entry name" value="rSAM_sf"/>
</dbReference>
<proteinExistence type="inferred from homology"/>
<dbReference type="GO" id="GO:0016491">
    <property type="term" value="F:oxidoreductase activity"/>
    <property type="evidence" value="ECO:0007669"/>
    <property type="project" value="InterPro"/>
</dbReference>
<dbReference type="Pfam" id="PF13186">
    <property type="entry name" value="SPASM"/>
    <property type="match status" value="1"/>
</dbReference>
<keyword evidence="6" id="KW-0411">Iron-sulfur</keyword>
<keyword evidence="2" id="KW-0004">4Fe-4S</keyword>
<dbReference type="CDD" id="cd01335">
    <property type="entry name" value="Radical_SAM"/>
    <property type="match status" value="1"/>
</dbReference>
<dbReference type="GO" id="GO:0051539">
    <property type="term" value="F:4 iron, 4 sulfur cluster binding"/>
    <property type="evidence" value="ECO:0007669"/>
    <property type="project" value="UniProtKB-KW"/>
</dbReference>
<dbReference type="EMBL" id="CP016893">
    <property type="protein sequence ID" value="AST57474.1"/>
    <property type="molecule type" value="Genomic_DNA"/>
</dbReference>
<name>A0A223HYW1_THETR</name>
<dbReference type="InterPro" id="IPR000385">
    <property type="entry name" value="MoaA_NifB_PqqE_Fe-S-bd_CS"/>
</dbReference>
<dbReference type="SFLD" id="SFLDG01072">
    <property type="entry name" value="dehydrogenase_like"/>
    <property type="match status" value="1"/>
</dbReference>
<evidence type="ECO:0000256" key="6">
    <source>
        <dbReference type="ARBA" id="ARBA00023014"/>
    </source>
</evidence>
<dbReference type="GO" id="GO:0046872">
    <property type="term" value="F:metal ion binding"/>
    <property type="evidence" value="ECO:0007669"/>
    <property type="project" value="UniProtKB-KW"/>
</dbReference>
<dbReference type="GeneID" id="93865535"/>
<dbReference type="InterPro" id="IPR023867">
    <property type="entry name" value="Sulphatase_maturase_rSAM"/>
</dbReference>
<organism evidence="9 10">
    <name type="scientific">Thermoanaerobacterium thermosaccharolyticum</name>
    <name type="common">Clostridium thermosaccharolyticum</name>
    <dbReference type="NCBI Taxonomy" id="1517"/>
    <lineage>
        <taxon>Bacteria</taxon>
        <taxon>Bacillati</taxon>
        <taxon>Bacillota</taxon>
        <taxon>Clostridia</taxon>
        <taxon>Thermoanaerobacterales</taxon>
        <taxon>Thermoanaerobacteraceae</taxon>
        <taxon>Thermoanaerobacterium</taxon>
    </lineage>
</organism>
<dbReference type="InterPro" id="IPR007197">
    <property type="entry name" value="rSAM"/>
</dbReference>
<dbReference type="SFLD" id="SFLDG01386">
    <property type="entry name" value="main_SPASM_domain-containing"/>
    <property type="match status" value="2"/>
</dbReference>
<evidence type="ECO:0000313" key="9">
    <source>
        <dbReference type="EMBL" id="AST57474.1"/>
    </source>
</evidence>
<feature type="domain" description="Radical SAM core" evidence="8">
    <location>
        <begin position="7"/>
        <end position="239"/>
    </location>
</feature>
<dbReference type="Gene3D" id="3.20.20.70">
    <property type="entry name" value="Aldolase class I"/>
    <property type="match status" value="1"/>
</dbReference>
<dbReference type="Pfam" id="PF04055">
    <property type="entry name" value="Radical_SAM"/>
    <property type="match status" value="1"/>
</dbReference>
<evidence type="ECO:0000256" key="3">
    <source>
        <dbReference type="ARBA" id="ARBA00022691"/>
    </source>
</evidence>
<evidence type="ECO:0000256" key="4">
    <source>
        <dbReference type="ARBA" id="ARBA00022723"/>
    </source>
</evidence>
<evidence type="ECO:0000313" key="10">
    <source>
        <dbReference type="Proteomes" id="UP000214975"/>
    </source>
</evidence>
<dbReference type="Proteomes" id="UP000214975">
    <property type="component" value="Chromosome"/>
</dbReference>
<evidence type="ECO:0000259" key="8">
    <source>
        <dbReference type="PROSITE" id="PS51918"/>
    </source>
</evidence>
<comment type="similarity">
    <text evidence="7">Belongs to the radical SAM superfamily. Anaerobic sulfatase-maturating enzyme family.</text>
</comment>
<dbReference type="OMA" id="KLCWGEC"/>
<dbReference type="AlphaFoldDB" id="A0A223HYW1"/>
<accession>A0A223HYW1</accession>
<evidence type="ECO:0000256" key="7">
    <source>
        <dbReference type="ARBA" id="ARBA00023601"/>
    </source>
</evidence>
<dbReference type="InterPro" id="IPR013785">
    <property type="entry name" value="Aldolase_TIM"/>
</dbReference>
<dbReference type="RefSeq" id="WP_013296611.1">
    <property type="nucleotide sequence ID" value="NZ_CP016893.1"/>
</dbReference>
<reference evidence="9 10" key="1">
    <citation type="submission" date="2016-08" db="EMBL/GenBank/DDBJ databases">
        <title>A novel genetic cassette of butanologenic Thermoanaerobacterium thermosaccharolyticum that directly convert cellulose to butanol.</title>
        <authorList>
            <person name="Li T."/>
            <person name="He J."/>
        </authorList>
    </citation>
    <scope>NUCLEOTIDE SEQUENCE [LARGE SCALE GENOMIC DNA]</scope>
    <source>
        <strain evidence="9 10">TG57</strain>
    </source>
</reference>
<keyword evidence="3" id="KW-0949">S-adenosyl-L-methionine</keyword>
<dbReference type="NCBIfam" id="TIGR04085">
    <property type="entry name" value="rSAM_more_4Fe4S"/>
    <property type="match status" value="1"/>
</dbReference>
<evidence type="ECO:0000256" key="2">
    <source>
        <dbReference type="ARBA" id="ARBA00022485"/>
    </source>
</evidence>
<dbReference type="PANTHER" id="PTHR43273:SF3">
    <property type="entry name" value="ANAEROBIC SULFATASE-MATURATING ENZYME HOMOLOG ASLB-RELATED"/>
    <property type="match status" value="1"/>
</dbReference>